<dbReference type="SUPFAM" id="SSF54928">
    <property type="entry name" value="RNA-binding domain, RBD"/>
    <property type="match status" value="1"/>
</dbReference>
<dbReference type="InterPro" id="IPR052920">
    <property type="entry name" value="DNA-binding_regulatory"/>
</dbReference>
<dbReference type="SUPFAM" id="SSF53474">
    <property type="entry name" value="alpha/beta-Hydrolases"/>
    <property type="match status" value="1"/>
</dbReference>
<dbReference type="Proteomes" id="UP000186817">
    <property type="component" value="Unassembled WGS sequence"/>
</dbReference>
<sequence>MLPQPSTVIQNLRERRGYTRVEVWGRSMGASTAVLHGSRDPSLAGIVADSPFSDLWNLMQEIVNSKLRLPSMMCHNYSSCGASPAMSMVLATEDIGADLSAKCDVAVAPPPGLETLRLSSELSHLPEASMLDHWTEAFGLHPSSLQWLASSKMMIRNIPARCTEQEMRIFLNSLTSDRYSLQMPKTQSKSKGYAFVEMRHPIALHALAMALWQQCIPTRQSTRALKIHPAEPMTEFKVQEPLYFEL</sequence>
<comment type="caution">
    <text evidence="1">The sequence shown here is derived from an EMBL/GenBank/DDBJ whole genome shotgun (WGS) entry which is preliminary data.</text>
</comment>
<dbReference type="Gene3D" id="3.40.50.1820">
    <property type="entry name" value="alpha/beta hydrolase"/>
    <property type="match status" value="1"/>
</dbReference>
<proteinExistence type="predicted"/>
<dbReference type="PANTHER" id="PTHR43358">
    <property type="entry name" value="ALPHA/BETA-HYDROLASE"/>
    <property type="match status" value="1"/>
</dbReference>
<dbReference type="Gene3D" id="3.30.70.330">
    <property type="match status" value="1"/>
</dbReference>
<dbReference type="PANTHER" id="PTHR43358:SF4">
    <property type="entry name" value="ALPHA_BETA HYDROLASE FOLD-1 DOMAIN-CONTAINING PROTEIN"/>
    <property type="match status" value="1"/>
</dbReference>
<organism evidence="1 2">
    <name type="scientific">Symbiodinium microadriaticum</name>
    <name type="common">Dinoflagellate</name>
    <name type="synonym">Zooxanthella microadriatica</name>
    <dbReference type="NCBI Taxonomy" id="2951"/>
    <lineage>
        <taxon>Eukaryota</taxon>
        <taxon>Sar</taxon>
        <taxon>Alveolata</taxon>
        <taxon>Dinophyceae</taxon>
        <taxon>Suessiales</taxon>
        <taxon>Symbiodiniaceae</taxon>
        <taxon>Symbiodinium</taxon>
    </lineage>
</organism>
<dbReference type="InterPro" id="IPR012677">
    <property type="entry name" value="Nucleotide-bd_a/b_plait_sf"/>
</dbReference>
<keyword evidence="2" id="KW-1185">Reference proteome</keyword>
<dbReference type="EMBL" id="LSRX01000026">
    <property type="protein sequence ID" value="OLQ13592.1"/>
    <property type="molecule type" value="Genomic_DNA"/>
</dbReference>
<dbReference type="AlphaFoldDB" id="A0A1Q9F1W2"/>
<name>A0A1Q9F1W2_SYMMI</name>
<accession>A0A1Q9F1W2</accession>
<evidence type="ECO:0008006" key="3">
    <source>
        <dbReference type="Google" id="ProtNLM"/>
    </source>
</evidence>
<protein>
    <recommendedName>
        <fullName evidence="3">RRM domain-containing protein</fullName>
    </recommendedName>
</protein>
<evidence type="ECO:0000313" key="2">
    <source>
        <dbReference type="Proteomes" id="UP000186817"/>
    </source>
</evidence>
<dbReference type="GO" id="GO:0003676">
    <property type="term" value="F:nucleic acid binding"/>
    <property type="evidence" value="ECO:0007669"/>
    <property type="project" value="InterPro"/>
</dbReference>
<dbReference type="InterPro" id="IPR035979">
    <property type="entry name" value="RBD_domain_sf"/>
</dbReference>
<dbReference type="OrthoDB" id="439808at2759"/>
<reference evidence="1 2" key="1">
    <citation type="submission" date="2016-02" db="EMBL/GenBank/DDBJ databases">
        <title>Genome analysis of coral dinoflagellate symbionts highlights evolutionary adaptations to a symbiotic lifestyle.</title>
        <authorList>
            <person name="Aranda M."/>
            <person name="Li Y."/>
            <person name="Liew Y.J."/>
            <person name="Baumgarten S."/>
            <person name="Simakov O."/>
            <person name="Wilson M."/>
            <person name="Piel J."/>
            <person name="Ashoor H."/>
            <person name="Bougouffa S."/>
            <person name="Bajic V.B."/>
            <person name="Ryu T."/>
            <person name="Ravasi T."/>
            <person name="Bayer T."/>
            <person name="Micklem G."/>
            <person name="Kim H."/>
            <person name="Bhak J."/>
            <person name="Lajeunesse T.C."/>
            <person name="Voolstra C.R."/>
        </authorList>
    </citation>
    <scope>NUCLEOTIDE SEQUENCE [LARGE SCALE GENOMIC DNA]</scope>
    <source>
        <strain evidence="1 2">CCMP2467</strain>
    </source>
</reference>
<gene>
    <name evidence="1" type="ORF">AK812_SmicGene2404</name>
</gene>
<dbReference type="InterPro" id="IPR029058">
    <property type="entry name" value="AB_hydrolase_fold"/>
</dbReference>
<evidence type="ECO:0000313" key="1">
    <source>
        <dbReference type="EMBL" id="OLQ13592.1"/>
    </source>
</evidence>